<name>A0A7I7T0F8_9MYCO</name>
<feature type="compositionally biased region" description="Basic residues" evidence="1">
    <location>
        <begin position="83"/>
        <end position="92"/>
    </location>
</feature>
<accession>A0A7I7T0F8</accession>
<gene>
    <name evidence="2" type="ORF">MSAR_46820</name>
</gene>
<proteinExistence type="predicted"/>
<dbReference type="EMBL" id="AP022595">
    <property type="protein sequence ID" value="BBY61546.1"/>
    <property type="molecule type" value="Genomic_DNA"/>
</dbReference>
<dbReference type="AlphaFoldDB" id="A0A7I7T0F8"/>
<reference evidence="2 3" key="1">
    <citation type="journal article" date="2019" name="Emerg. Microbes Infect.">
        <title>Comprehensive subspecies identification of 175 nontuberculous mycobacteria species based on 7547 genomic profiles.</title>
        <authorList>
            <person name="Matsumoto Y."/>
            <person name="Kinjo T."/>
            <person name="Motooka D."/>
            <person name="Nabeya D."/>
            <person name="Jung N."/>
            <person name="Uechi K."/>
            <person name="Horii T."/>
            <person name="Iida T."/>
            <person name="Fujita J."/>
            <person name="Nakamura S."/>
        </authorList>
    </citation>
    <scope>NUCLEOTIDE SEQUENCE [LARGE SCALE GENOMIC DNA]</scope>
    <source>
        <strain evidence="2 3">JCM 30395</strain>
    </source>
</reference>
<evidence type="ECO:0000256" key="1">
    <source>
        <dbReference type="SAM" id="MobiDB-lite"/>
    </source>
</evidence>
<dbReference type="KEGG" id="msar:MSAR_46820"/>
<feature type="region of interest" description="Disordered" evidence="1">
    <location>
        <begin position="73"/>
        <end position="92"/>
    </location>
</feature>
<evidence type="ECO:0000313" key="2">
    <source>
        <dbReference type="EMBL" id="BBY61546.1"/>
    </source>
</evidence>
<dbReference type="Proteomes" id="UP000466445">
    <property type="component" value="Chromosome"/>
</dbReference>
<keyword evidence="3" id="KW-1185">Reference proteome</keyword>
<evidence type="ECO:0000313" key="3">
    <source>
        <dbReference type="Proteomes" id="UP000466445"/>
    </source>
</evidence>
<sequence>MASSWRLRTTSASRCPDFRSSSIALLAERNADNYVSLGWREAQALAQMGEERFPMSGLDYTWQMGHQNTLRPSSTAVRIGVLHTRHGSPARR</sequence>
<organism evidence="2 3">
    <name type="scientific">Mycolicibacterium sarraceniae</name>
    <dbReference type="NCBI Taxonomy" id="1534348"/>
    <lineage>
        <taxon>Bacteria</taxon>
        <taxon>Bacillati</taxon>
        <taxon>Actinomycetota</taxon>
        <taxon>Actinomycetes</taxon>
        <taxon>Mycobacteriales</taxon>
        <taxon>Mycobacteriaceae</taxon>
        <taxon>Mycolicibacterium</taxon>
    </lineage>
</organism>
<protein>
    <submittedName>
        <fullName evidence="2">Uncharacterized protein</fullName>
    </submittedName>
</protein>